<keyword evidence="2" id="KW-0472">Membrane</keyword>
<feature type="transmembrane region" description="Helical" evidence="2">
    <location>
        <begin position="235"/>
        <end position="256"/>
    </location>
</feature>
<evidence type="ECO:0000313" key="3">
    <source>
        <dbReference type="EMBL" id="OAG17760.1"/>
    </source>
</evidence>
<protein>
    <submittedName>
        <fullName evidence="3">Uncharacterized protein</fullName>
    </submittedName>
</protein>
<dbReference type="RefSeq" id="XP_018383181.1">
    <property type="nucleotide sequence ID" value="XM_018528656.1"/>
</dbReference>
<feature type="transmembrane region" description="Helical" evidence="2">
    <location>
        <begin position="487"/>
        <end position="505"/>
    </location>
</feature>
<evidence type="ECO:0000313" key="4">
    <source>
        <dbReference type="Proteomes" id="UP000077248"/>
    </source>
</evidence>
<evidence type="ECO:0000256" key="2">
    <source>
        <dbReference type="SAM" id="Phobius"/>
    </source>
</evidence>
<feature type="transmembrane region" description="Helical" evidence="2">
    <location>
        <begin position="517"/>
        <end position="537"/>
    </location>
</feature>
<dbReference type="STRING" id="5599.A0A177DF39"/>
<reference evidence="3 4" key="1">
    <citation type="submission" date="2016-05" db="EMBL/GenBank/DDBJ databases">
        <title>Comparative analysis of secretome profiles of manganese(II)-oxidizing ascomycete fungi.</title>
        <authorList>
            <consortium name="DOE Joint Genome Institute"/>
            <person name="Zeiner C.A."/>
            <person name="Purvine S.O."/>
            <person name="Zink E.M."/>
            <person name="Wu S."/>
            <person name="Pasa-Tolic L."/>
            <person name="Chaput D.L."/>
            <person name="Haridas S."/>
            <person name="Grigoriev I.V."/>
            <person name="Santelli C.M."/>
            <person name="Hansel C.M."/>
        </authorList>
    </citation>
    <scope>NUCLEOTIDE SEQUENCE [LARGE SCALE GENOMIC DNA]</scope>
    <source>
        <strain evidence="3 4">SRC1lrK2f</strain>
    </source>
</reference>
<keyword evidence="2" id="KW-0812">Transmembrane</keyword>
<dbReference type="GeneID" id="29114250"/>
<dbReference type="EMBL" id="KV441485">
    <property type="protein sequence ID" value="OAG17760.1"/>
    <property type="molecule type" value="Genomic_DNA"/>
</dbReference>
<keyword evidence="4" id="KW-1185">Reference proteome</keyword>
<proteinExistence type="predicted"/>
<feature type="region of interest" description="Disordered" evidence="1">
    <location>
        <begin position="1"/>
        <end position="49"/>
    </location>
</feature>
<dbReference type="AlphaFoldDB" id="A0A177DF39"/>
<feature type="transmembrane region" description="Helical" evidence="2">
    <location>
        <begin position="427"/>
        <end position="447"/>
    </location>
</feature>
<keyword evidence="2" id="KW-1133">Transmembrane helix</keyword>
<dbReference type="Proteomes" id="UP000077248">
    <property type="component" value="Unassembled WGS sequence"/>
</dbReference>
<sequence>MSASGLRNRDTSPVHTHGIDQPSMKRNNSALLSVPYASDSMGSDSRLGAGPIMTATKSLTMRILHEKDIPKSGTGTEANSKGENENIASSLGQLGKSYGSKSLSVLDALSGFEATKEGLRADRQPNPSTEKAQLDDTVSIEEAIEIPQPFDKYGEQDLKESAHSHTETSLTLSNPSNAVADHKSRVSCDTQLEHMQSEVLKIGWIAYNDQVLMLFVTAALFSLEFSLYGVQGYSWGRVVVALPSTVIMVAVGLATLRRYRTQQLFADRKEAEESFLASALRSGKRHPMSTKGSLVGNVIHLELGDIICAGATRVQGHEILHKESEATDKLGLPHRQYDFSSPQRYGMRTLKCFIAIIISSLRWVCSCPWLHHALQDSLRSSSASGGFRSFRFVLIAATLSPIVAAQSPNADLHPTWKQRSLSILEEILVLCTTLVAPVIILAICFLIAKWFRHSKKEKSASLGMLCIAAVLQSIRTRSDGDGTNSAAFVHMATGFGYIMFMVAYCELVMLRNGGGKLFCFVASAISVLATLVLMAFAPTRTYWLDRTKTDPFFALSIAIPISFYLCDLTIHITKRLDEYERRGNDSVANIPPGNNMPQGWRTGGLPYFDMAGLRSRSIFNGSYDSDPCEVELGYLESGQPPPASIEPAIIGNLLASAKRLFRKVD</sequence>
<accession>A0A177DF39</accession>
<name>A0A177DF39_ALTAL</name>
<dbReference type="KEGG" id="aalt:CC77DRAFT_1063761"/>
<feature type="transmembrane region" description="Helical" evidence="2">
    <location>
        <begin position="552"/>
        <end position="572"/>
    </location>
</feature>
<feature type="transmembrane region" description="Helical" evidence="2">
    <location>
        <begin position="211"/>
        <end position="229"/>
    </location>
</feature>
<feature type="region of interest" description="Disordered" evidence="1">
    <location>
        <begin position="117"/>
        <end position="138"/>
    </location>
</feature>
<evidence type="ECO:0000256" key="1">
    <source>
        <dbReference type="SAM" id="MobiDB-lite"/>
    </source>
</evidence>
<dbReference type="VEuPathDB" id="FungiDB:CC77DRAFT_1063761"/>
<gene>
    <name evidence="3" type="ORF">CC77DRAFT_1063761</name>
</gene>
<organism evidence="3 4">
    <name type="scientific">Alternaria alternata</name>
    <name type="common">Alternaria rot fungus</name>
    <name type="synonym">Torula alternata</name>
    <dbReference type="NCBI Taxonomy" id="5599"/>
    <lineage>
        <taxon>Eukaryota</taxon>
        <taxon>Fungi</taxon>
        <taxon>Dikarya</taxon>
        <taxon>Ascomycota</taxon>
        <taxon>Pezizomycotina</taxon>
        <taxon>Dothideomycetes</taxon>
        <taxon>Pleosporomycetidae</taxon>
        <taxon>Pleosporales</taxon>
        <taxon>Pleosporineae</taxon>
        <taxon>Pleosporaceae</taxon>
        <taxon>Alternaria</taxon>
        <taxon>Alternaria sect. Alternaria</taxon>
        <taxon>Alternaria alternata complex</taxon>
    </lineage>
</organism>